<dbReference type="AlphaFoldDB" id="A0A450U259"/>
<protein>
    <submittedName>
        <fullName evidence="1">Uncharacterized protein</fullName>
    </submittedName>
</protein>
<dbReference type="EMBL" id="CAADEZ010000953">
    <property type="protein sequence ID" value="VFJ76942.1"/>
    <property type="molecule type" value="Genomic_DNA"/>
</dbReference>
<organism evidence="1">
    <name type="scientific">Candidatus Kentrum sp. FM</name>
    <dbReference type="NCBI Taxonomy" id="2126340"/>
    <lineage>
        <taxon>Bacteria</taxon>
        <taxon>Pseudomonadati</taxon>
        <taxon>Pseudomonadota</taxon>
        <taxon>Gammaproteobacteria</taxon>
        <taxon>Candidatus Kentrum</taxon>
    </lineage>
</organism>
<accession>A0A450U259</accession>
<sequence length="73" mass="8416">MRRRREAVCPNSNYEIAERIQEAKEKWMERGMRKGEVRLKKVARALLGEGVAIDIISKSSGLSEKEIRELSID</sequence>
<evidence type="ECO:0000313" key="1">
    <source>
        <dbReference type="EMBL" id="VFJ76942.1"/>
    </source>
</evidence>
<name>A0A450U259_9GAMM</name>
<proteinExistence type="predicted"/>
<gene>
    <name evidence="1" type="ORF">BECKFM1743A_GA0114220_109532</name>
</gene>
<reference evidence="1" key="1">
    <citation type="submission" date="2019-02" db="EMBL/GenBank/DDBJ databases">
        <authorList>
            <person name="Gruber-Vodicka R. H."/>
            <person name="Seah K. B. B."/>
        </authorList>
    </citation>
    <scope>NUCLEOTIDE SEQUENCE</scope>
    <source>
        <strain evidence="1">BECK_BZ163</strain>
    </source>
</reference>